<dbReference type="PANTHER" id="PTHR37165:SF1">
    <property type="entry name" value="TYPE 1 ENCAPSULIN SHELL PROTEIN"/>
    <property type="match status" value="1"/>
</dbReference>
<organism evidence="5 6">
    <name type="scientific">Yinghuangia aomiensis</name>
    <dbReference type="NCBI Taxonomy" id="676205"/>
    <lineage>
        <taxon>Bacteria</taxon>
        <taxon>Bacillati</taxon>
        <taxon>Actinomycetota</taxon>
        <taxon>Actinomycetes</taxon>
        <taxon>Kitasatosporales</taxon>
        <taxon>Streptomycetaceae</taxon>
        <taxon>Yinghuangia</taxon>
    </lineage>
</organism>
<dbReference type="Proteomes" id="UP001500466">
    <property type="component" value="Unassembled WGS sequence"/>
</dbReference>
<proteinExistence type="inferred from homology"/>
<evidence type="ECO:0000256" key="1">
    <source>
        <dbReference type="ARBA" id="ARBA00033738"/>
    </source>
</evidence>
<evidence type="ECO:0000256" key="2">
    <source>
        <dbReference type="ARBA" id="ARBA00033743"/>
    </source>
</evidence>
<dbReference type="Pfam" id="PF04454">
    <property type="entry name" value="Linocin_M18"/>
    <property type="match status" value="1"/>
</dbReference>
<dbReference type="PIRSF" id="PIRSF019254">
    <property type="entry name" value="CFP29"/>
    <property type="match status" value="1"/>
</dbReference>
<dbReference type="InterPro" id="IPR051429">
    <property type="entry name" value="Encapsulin_nc"/>
</dbReference>
<dbReference type="Gene3D" id="3.30.2320.10">
    <property type="entry name" value="hypothetical protein PF0899 domain"/>
    <property type="match status" value="1"/>
</dbReference>
<evidence type="ECO:0000256" key="4">
    <source>
        <dbReference type="ARBA" id="ARBA00050023"/>
    </source>
</evidence>
<accession>A0ABP9H0W5</accession>
<gene>
    <name evidence="5" type="ORF">GCM10023205_22440</name>
</gene>
<dbReference type="EMBL" id="BAABHS010000006">
    <property type="protein sequence ID" value="GAA4959093.1"/>
    <property type="molecule type" value="Genomic_DNA"/>
</dbReference>
<keyword evidence="3" id="KW-1284">Encapsulin nanocompartment</keyword>
<comment type="caution">
    <text evidence="5">The sequence shown here is derived from an EMBL/GenBank/DDBJ whole genome shotgun (WGS) entry which is preliminary data.</text>
</comment>
<evidence type="ECO:0000256" key="3">
    <source>
        <dbReference type="ARBA" id="ARBA00033787"/>
    </source>
</evidence>
<reference evidence="6" key="1">
    <citation type="journal article" date="2019" name="Int. J. Syst. Evol. Microbiol.">
        <title>The Global Catalogue of Microorganisms (GCM) 10K type strain sequencing project: providing services to taxonomists for standard genome sequencing and annotation.</title>
        <authorList>
            <consortium name="The Broad Institute Genomics Platform"/>
            <consortium name="The Broad Institute Genome Sequencing Center for Infectious Disease"/>
            <person name="Wu L."/>
            <person name="Ma J."/>
        </authorList>
    </citation>
    <scope>NUCLEOTIDE SEQUENCE [LARGE SCALE GENOMIC DNA]</scope>
    <source>
        <strain evidence="6">JCM 17986</strain>
    </source>
</reference>
<comment type="subcellular location">
    <subcellularLocation>
        <location evidence="1">Encapsulin nanocompartment</location>
    </subcellularLocation>
</comment>
<dbReference type="NCBIfam" id="NF041155">
    <property type="entry name" value="encap_f1"/>
    <property type="match status" value="1"/>
</dbReference>
<name>A0ABP9H0W5_9ACTN</name>
<dbReference type="InterPro" id="IPR007544">
    <property type="entry name" value="ENCAP"/>
</dbReference>
<sequence>MNNLHRELAPVSEAAWAEIEEEAKRTFTLHLAARRVVDLDGPSGTALAAVGTGHLTALDSPGDGVQARRREAQHLVELRVPFELDREAVDDVLRGSADSDWQPVKDAARTMALAEDRAVFEGWAAVGIEGIRADASTAAVALPPRVEDYPDAVSRGLTALRLAGVGGPYALLLGADAYTAVNETSNHGYPVREHVARVLAGGGEIVWAPALQGAVLMSTRGGDFTLHLGQDLSIGYESHDATTVRLYLTESLTFSLYSPEAAVALTASATPL</sequence>
<dbReference type="RefSeq" id="WP_345675219.1">
    <property type="nucleotide sequence ID" value="NZ_BAABHS010000006.1"/>
</dbReference>
<comment type="similarity">
    <text evidence="2">Belongs to the encapsulin family. Family 1 subfamily.</text>
</comment>
<dbReference type="PANTHER" id="PTHR37165">
    <property type="entry name" value="PEPTIDASE U56 FAMILY"/>
    <property type="match status" value="1"/>
</dbReference>
<evidence type="ECO:0000313" key="5">
    <source>
        <dbReference type="EMBL" id="GAA4959093.1"/>
    </source>
</evidence>
<dbReference type="Gene3D" id="3.30.2400.30">
    <property type="match status" value="1"/>
</dbReference>
<evidence type="ECO:0000313" key="6">
    <source>
        <dbReference type="Proteomes" id="UP001500466"/>
    </source>
</evidence>
<keyword evidence="6" id="KW-1185">Reference proteome</keyword>
<protein>
    <recommendedName>
        <fullName evidence="4">Type 1 encapsulin shell protein</fullName>
    </recommendedName>
</protein>